<evidence type="ECO:0000256" key="3">
    <source>
        <dbReference type="ARBA" id="ARBA00014087"/>
    </source>
</evidence>
<comment type="similarity">
    <text evidence="2">Belongs to the CFAP157 family.</text>
</comment>
<dbReference type="GO" id="GO:0008017">
    <property type="term" value="F:microtubule binding"/>
    <property type="evidence" value="ECO:0007669"/>
    <property type="project" value="TreeGrafter"/>
</dbReference>
<reference evidence="9" key="2">
    <citation type="submission" date="2025-09" db="UniProtKB">
        <authorList>
            <consortium name="Ensembl"/>
        </authorList>
    </citation>
    <scope>IDENTIFICATION</scope>
</reference>
<evidence type="ECO:0000256" key="4">
    <source>
        <dbReference type="ARBA" id="ARBA00023054"/>
    </source>
</evidence>
<evidence type="ECO:0000256" key="1">
    <source>
        <dbReference type="ARBA" id="ARBA00004138"/>
    </source>
</evidence>
<dbReference type="PANTHER" id="PTHR31954">
    <property type="entry name" value="CILIA- AND FLAGELLA-ASSOCIATED PROTEIN 157"/>
    <property type="match status" value="1"/>
</dbReference>
<dbReference type="PANTHER" id="PTHR31954:SF1">
    <property type="entry name" value="CILIA- AND FLAGELLA-ASSOCIATED PROTEIN 157"/>
    <property type="match status" value="1"/>
</dbReference>
<evidence type="ECO:0000313" key="10">
    <source>
        <dbReference type="Proteomes" id="UP000261520"/>
    </source>
</evidence>
<reference evidence="9" key="1">
    <citation type="submission" date="2025-08" db="UniProtKB">
        <authorList>
            <consortium name="Ensembl"/>
        </authorList>
    </citation>
    <scope>IDENTIFICATION</scope>
</reference>
<evidence type="ECO:0000256" key="5">
    <source>
        <dbReference type="ARBA" id="ARBA00023069"/>
    </source>
</evidence>
<proteinExistence type="inferred from homology"/>
<dbReference type="GO" id="GO:0036064">
    <property type="term" value="C:ciliary basal body"/>
    <property type="evidence" value="ECO:0007669"/>
    <property type="project" value="TreeGrafter"/>
</dbReference>
<feature type="coiled-coil region" evidence="7">
    <location>
        <begin position="243"/>
        <end position="312"/>
    </location>
</feature>
<organism evidence="9 10">
    <name type="scientific">Periophthalmus magnuspinnatus</name>
    <dbReference type="NCBI Taxonomy" id="409849"/>
    <lineage>
        <taxon>Eukaryota</taxon>
        <taxon>Metazoa</taxon>
        <taxon>Chordata</taxon>
        <taxon>Craniata</taxon>
        <taxon>Vertebrata</taxon>
        <taxon>Euteleostomi</taxon>
        <taxon>Actinopterygii</taxon>
        <taxon>Neopterygii</taxon>
        <taxon>Teleostei</taxon>
        <taxon>Neoteleostei</taxon>
        <taxon>Acanthomorphata</taxon>
        <taxon>Gobiaria</taxon>
        <taxon>Gobiiformes</taxon>
        <taxon>Gobioidei</taxon>
        <taxon>Gobiidae</taxon>
        <taxon>Oxudercinae</taxon>
        <taxon>Periophthalmus</taxon>
    </lineage>
</organism>
<comment type="subcellular location">
    <subcellularLocation>
        <location evidence="1">Cell projection</location>
        <location evidence="1">Cilium</location>
    </subcellularLocation>
</comment>
<dbReference type="AlphaFoldDB" id="A0A3B4AUE8"/>
<protein>
    <recommendedName>
        <fullName evidence="3">Cilia- and flagella-associated protein 157</fullName>
    </recommendedName>
</protein>
<keyword evidence="10" id="KW-1185">Reference proteome</keyword>
<evidence type="ECO:0000256" key="6">
    <source>
        <dbReference type="ARBA" id="ARBA00023273"/>
    </source>
</evidence>
<evidence type="ECO:0000256" key="2">
    <source>
        <dbReference type="ARBA" id="ARBA00010841"/>
    </source>
</evidence>
<sequence>RMPKKAKESSDKREQDKKMTKQDSASANKDVSGEKEKIYLAQIGFLSEKLERFEQKCDELETQKKDLNLKYSSLEMEKADIVDFLRRSLLDKEEEVERLSERLETVQEEAQREREETQLQHKLQKEQLQKRMDALTVENKTLLEKLTCVEQFLNERDQMTANLDALKKQLSRQEKEHRVDLHNRDIQALMDKNKWEKKLESHVADMESEVQSLVNQKLPQTTVLALEQNTELRERFLQLSQHAQELVQRNTALQKTKTELKLDVENLEQMFKEVSRNNCVQKRVVEQLTEKCTQLQTELKQYKHKCQQLHSLHSQTMDEMEMLRFSRSFMLKLHCVTFLVMGLPLACFHGDVKLPSVFTSDLA</sequence>
<keyword evidence="5" id="KW-0969">Cilium</keyword>
<dbReference type="InterPro" id="IPR038844">
    <property type="entry name" value="CFAP157"/>
</dbReference>
<name>A0A3B4AUE8_9GOBI</name>
<accession>A0A3B4AUE8</accession>
<keyword evidence="4 7" id="KW-0175">Coiled coil</keyword>
<feature type="compositionally biased region" description="Basic and acidic residues" evidence="8">
    <location>
        <begin position="1"/>
        <end position="21"/>
    </location>
</feature>
<dbReference type="Ensembl" id="ENSPMGT00000021550.1">
    <property type="protein sequence ID" value="ENSPMGP00000020224.1"/>
    <property type="gene ID" value="ENSPMGG00000016381.1"/>
</dbReference>
<feature type="coiled-coil region" evidence="7">
    <location>
        <begin position="43"/>
        <end position="216"/>
    </location>
</feature>
<evidence type="ECO:0000313" key="9">
    <source>
        <dbReference type="Ensembl" id="ENSPMGP00000020224.1"/>
    </source>
</evidence>
<feature type="region of interest" description="Disordered" evidence="8">
    <location>
        <begin position="1"/>
        <end position="33"/>
    </location>
</feature>
<dbReference type="Proteomes" id="UP000261520">
    <property type="component" value="Unplaced"/>
</dbReference>
<keyword evidence="6" id="KW-0966">Cell projection</keyword>
<evidence type="ECO:0000256" key="8">
    <source>
        <dbReference type="SAM" id="MobiDB-lite"/>
    </source>
</evidence>
<evidence type="ECO:0000256" key="7">
    <source>
        <dbReference type="SAM" id="Coils"/>
    </source>
</evidence>
<dbReference type="STRING" id="409849.ENSPMGP00000020224"/>